<dbReference type="PROSITE" id="PS51123">
    <property type="entry name" value="OMPA_2"/>
    <property type="match status" value="1"/>
</dbReference>
<dbReference type="Pfam" id="PF00691">
    <property type="entry name" value="OmpA"/>
    <property type="match status" value="1"/>
</dbReference>
<evidence type="ECO:0000256" key="4">
    <source>
        <dbReference type="PROSITE-ProRule" id="PRU00473"/>
    </source>
</evidence>
<sequence length="202" mass="21868">MKVLRLLAGVAIGIVLFASCNSAKKSSQDTASGRKKDPEAADAALKIGIMLDRLATDLVSATTGKADIFRTGEGINITFQPDFYFESSSEQLTPDAKSLLNEVSGVLNRYPYTEVFIEGHADSSGNQLKNKKLSESRAKSVALYMKSQGVVADRLAIAGYGATRPLASNETPEGRRKNRRVLVKIRANEKKFLASKIQIASK</sequence>
<dbReference type="PRINTS" id="PR01023">
    <property type="entry name" value="NAFLGMOTY"/>
</dbReference>
<evidence type="ECO:0000259" key="6">
    <source>
        <dbReference type="PROSITE" id="PS51123"/>
    </source>
</evidence>
<dbReference type="PANTHER" id="PTHR30329:SF21">
    <property type="entry name" value="LIPOPROTEIN YIAD-RELATED"/>
    <property type="match status" value="1"/>
</dbReference>
<dbReference type="GO" id="GO:0009279">
    <property type="term" value="C:cell outer membrane"/>
    <property type="evidence" value="ECO:0007669"/>
    <property type="project" value="UniProtKB-SubCell"/>
</dbReference>
<evidence type="ECO:0000256" key="1">
    <source>
        <dbReference type="ARBA" id="ARBA00004442"/>
    </source>
</evidence>
<dbReference type="PRINTS" id="PR01021">
    <property type="entry name" value="OMPADOMAIN"/>
</dbReference>
<keyword evidence="3" id="KW-0998">Cell outer membrane</keyword>
<keyword evidence="8" id="KW-1185">Reference proteome</keyword>
<feature type="signal peptide" evidence="5">
    <location>
        <begin position="1"/>
        <end position="23"/>
    </location>
</feature>
<evidence type="ECO:0000256" key="5">
    <source>
        <dbReference type="SAM" id="SignalP"/>
    </source>
</evidence>
<dbReference type="EMBL" id="SEWF01000029">
    <property type="protein sequence ID" value="RYU94233.1"/>
    <property type="molecule type" value="Genomic_DNA"/>
</dbReference>
<dbReference type="InterPro" id="IPR050330">
    <property type="entry name" value="Bact_OuterMem_StrucFunc"/>
</dbReference>
<organism evidence="7 8">
    <name type="scientific">Emticicia agri</name>
    <dbReference type="NCBI Taxonomy" id="2492393"/>
    <lineage>
        <taxon>Bacteria</taxon>
        <taxon>Pseudomonadati</taxon>
        <taxon>Bacteroidota</taxon>
        <taxon>Cytophagia</taxon>
        <taxon>Cytophagales</taxon>
        <taxon>Leadbetterellaceae</taxon>
        <taxon>Emticicia</taxon>
    </lineage>
</organism>
<dbReference type="InterPro" id="IPR006665">
    <property type="entry name" value="OmpA-like"/>
</dbReference>
<name>A0A4Q5LXJ1_9BACT</name>
<keyword evidence="2 4" id="KW-0472">Membrane</keyword>
<dbReference type="SUPFAM" id="SSF103088">
    <property type="entry name" value="OmpA-like"/>
    <property type="match status" value="1"/>
</dbReference>
<keyword evidence="5" id="KW-0732">Signal</keyword>
<protein>
    <submittedName>
        <fullName evidence="7">OmpA family protein</fullName>
    </submittedName>
</protein>
<feature type="chain" id="PRO_5020914546" evidence="5">
    <location>
        <begin position="24"/>
        <end position="202"/>
    </location>
</feature>
<evidence type="ECO:0000256" key="2">
    <source>
        <dbReference type="ARBA" id="ARBA00023136"/>
    </source>
</evidence>
<dbReference type="InterPro" id="IPR006664">
    <property type="entry name" value="OMP_bac"/>
</dbReference>
<reference evidence="7 8" key="1">
    <citation type="submission" date="2019-02" db="EMBL/GenBank/DDBJ databases">
        <title>Bacterial novel species Emticicia sp. 17J42-9 isolated from soil.</title>
        <authorList>
            <person name="Jung H.-Y."/>
        </authorList>
    </citation>
    <scope>NUCLEOTIDE SEQUENCE [LARGE SCALE GENOMIC DNA]</scope>
    <source>
        <strain evidence="7 8">17J42-9</strain>
    </source>
</reference>
<accession>A0A4Q5LXJ1</accession>
<comment type="subcellular location">
    <subcellularLocation>
        <location evidence="1">Cell outer membrane</location>
    </subcellularLocation>
</comment>
<proteinExistence type="predicted"/>
<evidence type="ECO:0000256" key="3">
    <source>
        <dbReference type="ARBA" id="ARBA00023237"/>
    </source>
</evidence>
<dbReference type="Gene3D" id="3.30.1330.60">
    <property type="entry name" value="OmpA-like domain"/>
    <property type="match status" value="1"/>
</dbReference>
<dbReference type="OrthoDB" id="9782229at2"/>
<dbReference type="InterPro" id="IPR036737">
    <property type="entry name" value="OmpA-like_sf"/>
</dbReference>
<comment type="caution">
    <text evidence="7">The sequence shown here is derived from an EMBL/GenBank/DDBJ whole genome shotgun (WGS) entry which is preliminary data.</text>
</comment>
<dbReference type="PROSITE" id="PS51257">
    <property type="entry name" value="PROKAR_LIPOPROTEIN"/>
    <property type="match status" value="1"/>
</dbReference>
<dbReference type="PANTHER" id="PTHR30329">
    <property type="entry name" value="STATOR ELEMENT OF FLAGELLAR MOTOR COMPLEX"/>
    <property type="match status" value="1"/>
</dbReference>
<dbReference type="AlphaFoldDB" id="A0A4Q5LXJ1"/>
<feature type="domain" description="OmpA-like" evidence="6">
    <location>
        <begin position="72"/>
        <end position="189"/>
    </location>
</feature>
<dbReference type="CDD" id="cd07185">
    <property type="entry name" value="OmpA_C-like"/>
    <property type="match status" value="1"/>
</dbReference>
<gene>
    <name evidence="7" type="ORF">EWM59_18215</name>
</gene>
<dbReference type="Proteomes" id="UP000293162">
    <property type="component" value="Unassembled WGS sequence"/>
</dbReference>
<evidence type="ECO:0000313" key="7">
    <source>
        <dbReference type="EMBL" id="RYU94233.1"/>
    </source>
</evidence>
<evidence type="ECO:0000313" key="8">
    <source>
        <dbReference type="Proteomes" id="UP000293162"/>
    </source>
</evidence>
<dbReference type="RefSeq" id="WP_130022688.1">
    <property type="nucleotide sequence ID" value="NZ_SEWF01000029.1"/>
</dbReference>